<accession>A0A0P9CTF2</accession>
<sequence length="191" mass="21372">MDDTSPERIVFLDFDGVLNRSNTWPAPRSEYDPARNLSWDSYGERVWRLCPSLDGQGQALVILECALVARAREIVEATDAQVVISSSWRATVPLDEIRTLLEAAGWPEPPLLGTTDPDLFEDACARWQEVTDWLRRWGQPQAWVALDDDWGAPEDLDLPVIEVDPTRGLTEAQVSEAMLLLFDPPLAGDKA</sequence>
<dbReference type="OrthoDB" id="5519656at2"/>
<keyword evidence="2" id="KW-1185">Reference proteome</keyword>
<evidence type="ECO:0000313" key="2">
    <source>
        <dbReference type="Proteomes" id="UP000183104"/>
    </source>
</evidence>
<proteinExistence type="predicted"/>
<gene>
    <name evidence="1" type="ORF">SAMN05661077_1160</name>
</gene>
<dbReference type="RefSeq" id="WP_054965909.1">
    <property type="nucleotide sequence ID" value="NZ_FMUN01000003.1"/>
</dbReference>
<dbReference type="PATRIC" id="fig|381306.5.peg.27"/>
<name>A0A0P9CTF2_9GAMM</name>
<dbReference type="EMBL" id="FMUN01000003">
    <property type="protein sequence ID" value="SCY09111.1"/>
    <property type="molecule type" value="Genomic_DNA"/>
</dbReference>
<dbReference type="Proteomes" id="UP000183104">
    <property type="component" value="Unassembled WGS sequence"/>
</dbReference>
<evidence type="ECO:0000313" key="1">
    <source>
        <dbReference type="EMBL" id="SCY09111.1"/>
    </source>
</evidence>
<dbReference type="STRING" id="381306.AN478_07000"/>
<protein>
    <submittedName>
        <fullName evidence="1">Uncharacterized protein</fullName>
    </submittedName>
</protein>
<organism evidence="1 2">
    <name type="scientific">Thiohalorhabdus denitrificans</name>
    <dbReference type="NCBI Taxonomy" id="381306"/>
    <lineage>
        <taxon>Bacteria</taxon>
        <taxon>Pseudomonadati</taxon>
        <taxon>Pseudomonadota</taxon>
        <taxon>Gammaproteobacteria</taxon>
        <taxon>Thiohalorhabdales</taxon>
        <taxon>Thiohalorhabdaceae</taxon>
        <taxon>Thiohalorhabdus</taxon>
    </lineage>
</organism>
<dbReference type="Pfam" id="PF18143">
    <property type="entry name" value="HAD_SAK_2"/>
    <property type="match status" value="1"/>
</dbReference>
<reference evidence="2" key="1">
    <citation type="submission" date="2016-10" db="EMBL/GenBank/DDBJ databases">
        <authorList>
            <person name="Varghese N."/>
        </authorList>
    </citation>
    <scope>NUCLEOTIDE SEQUENCE [LARGE SCALE GENOMIC DNA]</scope>
    <source>
        <strain evidence="2">HL 19</strain>
    </source>
</reference>
<dbReference type="AlphaFoldDB" id="A0A0P9CTF2"/>